<sequence>MSKKPPSRPGITFEIGARLEAQDYLQKWYPSKIEKIDYEEEKLLIHFEHWSSRYDEWIHWDSSRLRSLEEHSLMKEELRDDEENFDFKEGEEVLARWTDCRYYPAKIEAINKEGTYTVQFYDGVIRCLKKIHIKSMPEDARGQDWIALVKAAAAVAAKNKSGNKPRSSINSTKDKEERKWSKGPSKKEETVLCKHFGIFHKEEEEPTSSRNLASPLTVFTDITLPETPKISIQPQEDELLLKRKLSQTSSFQAKRARLNKITGLLASKAVILDDTEQKDIVSEKTSRLEEAISPKPQSQKQNEGDISHPRSTLKPTLLPAALSSGKSRSRKDKRDVGDASGCKKIPMSPIVPDLTQGPSQPAALAKTSGRKNRRRPPRSNLPLSEDFPCPPLGNGKGLQQSPSAAAVPANAPEKPEPLDLSHSAEPTAPLLPESSDHVTCPSKEKENIQSLSCSSKSVAHSSTASSASSPQVHALKSALPNSIRPAKGNKKKKHSASEGTEKTLPAGGSGKIPNNVQEKILKKVNEKDKHSEVGVIKEKKVKIEEKPTSVGKKKDKDRKEKIQKGHLKSKQKKKKKKKRKSKQHEYSDDEEAFMSRSSSPVTFSSPRTLSLRNILTVKNHHSFPFPRAILSVDLTGENLSDMEFLDDSSTESLILSGDEYNQEFDSANFEESQEEEGAGNEIVRCVCEMDEENGFMIQCEECLCWQHSACMGLLEESIPEQYLCYICRDPPGQRWSAKYRYDRDWFNKGHLCGLSFVSENYSYLNAKKIVSTHHLLADIFSVTEIMYGLPLKFAILNNKEHPDLRLWACPGKQKEGGDANEKRTFCINQSDRTCGQNHTGSPSRLCKSEDTYISNKHSYQRPPNGDPNFNSSSEPPCCNNETGTFLATGKREILGDTKTCSLKTEKKNEQNEVEENKVAQERRGTEEQVDSHLQWQLNLLAHIENVQNEVSSRMDLIEKEVDVLESWLDFTGELEPPDPLGRLQQLKRRMKQLLMDMGKVQLIATVCSV</sequence>
<dbReference type="InterPro" id="IPR016197">
    <property type="entry name" value="Chromo-like_dom_sf"/>
</dbReference>
<keyword evidence="5" id="KW-0863">Zinc-finger</keyword>
<dbReference type="PANTHER" id="PTHR15856:SF26">
    <property type="entry name" value="PHD FINGER PROTEIN 20-LIKE PROTEIN 1"/>
    <property type="match status" value="1"/>
</dbReference>
<feature type="domain" description="Agenet" evidence="10">
    <location>
        <begin position="85"/>
        <end position="141"/>
    </location>
</feature>
<dbReference type="InterPro" id="IPR002999">
    <property type="entry name" value="Tudor"/>
</dbReference>
<dbReference type="InterPro" id="IPR014002">
    <property type="entry name" value="Agenet_dom_plant"/>
</dbReference>
<protein>
    <recommendedName>
        <fullName evidence="2">PHD finger protein 20-like protein 1</fullName>
    </recommendedName>
</protein>
<dbReference type="RefSeq" id="XP_018079464.1">
    <property type="nucleotide sequence ID" value="XM_018223975.2"/>
</dbReference>
<evidence type="ECO:0000256" key="3">
    <source>
        <dbReference type="ARBA" id="ARBA00022723"/>
    </source>
</evidence>
<dbReference type="KEGG" id="xla:108695453"/>
<keyword evidence="6" id="KW-0862">Zinc</keyword>
<evidence type="ECO:0000313" key="12">
    <source>
        <dbReference type="RefSeq" id="XP_018079464.1"/>
    </source>
</evidence>
<feature type="region of interest" description="Disordered" evidence="8">
    <location>
        <begin position="157"/>
        <end position="186"/>
    </location>
</feature>
<keyword evidence="4" id="KW-0677">Repeat</keyword>
<feature type="compositionally biased region" description="Polar residues" evidence="8">
    <location>
        <begin position="867"/>
        <end position="876"/>
    </location>
</feature>
<dbReference type="InterPro" id="IPR013083">
    <property type="entry name" value="Znf_RING/FYVE/PHD"/>
</dbReference>
<evidence type="ECO:0000256" key="1">
    <source>
        <dbReference type="ARBA" id="ARBA00004123"/>
    </source>
</evidence>
<dbReference type="OrthoDB" id="161570at2759"/>
<evidence type="ECO:0000313" key="13">
    <source>
        <dbReference type="Xenbase" id="XB-GENE-17339608"/>
    </source>
</evidence>
<feature type="domain" description="Agenet" evidence="10">
    <location>
        <begin position="11"/>
        <end position="73"/>
    </location>
</feature>
<feature type="compositionally biased region" description="Basic and acidic residues" evidence="8">
    <location>
        <begin position="172"/>
        <end position="186"/>
    </location>
</feature>
<dbReference type="Xenbase" id="XB-GENE-17339608">
    <property type="gene designation" value="phf20l1.S"/>
</dbReference>
<feature type="compositionally biased region" description="Basic residues" evidence="8">
    <location>
        <begin position="368"/>
        <end position="377"/>
    </location>
</feature>
<dbReference type="SMART" id="SM00333">
    <property type="entry name" value="TUDOR"/>
    <property type="match status" value="1"/>
</dbReference>
<evidence type="ECO:0000256" key="2">
    <source>
        <dbReference type="ARBA" id="ARBA00014842"/>
    </source>
</evidence>
<proteinExistence type="predicted"/>
<evidence type="ECO:0000259" key="9">
    <source>
        <dbReference type="SMART" id="SM00333"/>
    </source>
</evidence>
<dbReference type="InterPro" id="IPR043449">
    <property type="entry name" value="PHF20-like"/>
</dbReference>
<dbReference type="Gene3D" id="3.30.40.10">
    <property type="entry name" value="Zinc/RING finger domain, C3HC4 (zinc finger)"/>
    <property type="match status" value="1"/>
</dbReference>
<feature type="region of interest" description="Disordered" evidence="8">
    <location>
        <begin position="906"/>
        <end position="925"/>
    </location>
</feature>
<dbReference type="SUPFAM" id="SSF54160">
    <property type="entry name" value="Chromo domain-like"/>
    <property type="match status" value="1"/>
</dbReference>
<feature type="compositionally biased region" description="Basic and acidic residues" evidence="8">
    <location>
        <begin position="546"/>
        <end position="563"/>
    </location>
</feature>
<feature type="compositionally biased region" description="Basic residues" evidence="8">
    <location>
        <begin position="564"/>
        <end position="582"/>
    </location>
</feature>
<name>A0A8J0T8F5_XENLA</name>
<feature type="region of interest" description="Disordered" evidence="8">
    <location>
        <begin position="282"/>
        <end position="533"/>
    </location>
</feature>
<evidence type="ECO:0000256" key="7">
    <source>
        <dbReference type="ARBA" id="ARBA00023242"/>
    </source>
</evidence>
<dbReference type="SUPFAM" id="SSF63748">
    <property type="entry name" value="Tudor/PWWP/MBT"/>
    <property type="match status" value="1"/>
</dbReference>
<accession>A0A8J0T8F5</accession>
<dbReference type="GO" id="GO:0006357">
    <property type="term" value="P:regulation of transcription by RNA polymerase II"/>
    <property type="evidence" value="ECO:0000318"/>
    <property type="project" value="GO_Central"/>
</dbReference>
<dbReference type="AGR" id="Xenbase:XB-GENE-17339608"/>
<feature type="domain" description="Tudor" evidence="9">
    <location>
        <begin position="85"/>
        <end position="141"/>
    </location>
</feature>
<feature type="region of interest" description="Disordered" evidence="8">
    <location>
        <begin position="855"/>
        <end position="876"/>
    </location>
</feature>
<gene>
    <name evidence="12 13" type="primary">phf20l1.S</name>
</gene>
<evidence type="ECO:0000313" key="11">
    <source>
        <dbReference type="Proteomes" id="UP000186698"/>
    </source>
</evidence>
<dbReference type="Gene3D" id="2.30.30.140">
    <property type="match status" value="2"/>
</dbReference>
<dbReference type="InterPro" id="IPR047405">
    <property type="entry name" value="Tudor_PHF20L1"/>
</dbReference>
<feature type="compositionally biased region" description="Basic and acidic residues" evidence="8">
    <location>
        <begin position="519"/>
        <end position="533"/>
    </location>
</feature>
<dbReference type="GO" id="GO:0005654">
    <property type="term" value="C:nucleoplasm"/>
    <property type="evidence" value="ECO:0007669"/>
    <property type="project" value="UniProtKB-ARBA"/>
</dbReference>
<evidence type="ECO:0000256" key="5">
    <source>
        <dbReference type="ARBA" id="ARBA00022771"/>
    </source>
</evidence>
<dbReference type="InterPro" id="IPR040477">
    <property type="entry name" value="KDM4-like_Tudor"/>
</dbReference>
<dbReference type="PROSITE" id="PS01359">
    <property type="entry name" value="ZF_PHD_1"/>
    <property type="match status" value="1"/>
</dbReference>
<dbReference type="GO" id="GO:0044545">
    <property type="term" value="C:NSL complex"/>
    <property type="evidence" value="ECO:0000318"/>
    <property type="project" value="GO_Central"/>
</dbReference>
<feature type="region of interest" description="Disordered" evidence="8">
    <location>
        <begin position="546"/>
        <end position="602"/>
    </location>
</feature>
<keyword evidence="11" id="KW-1185">Reference proteome</keyword>
<dbReference type="Pfam" id="PF16660">
    <property type="entry name" value="PHD20L1_u1"/>
    <property type="match status" value="1"/>
</dbReference>
<dbReference type="AlphaFoldDB" id="A0A8J0T8F5"/>
<dbReference type="CDD" id="cd15633">
    <property type="entry name" value="PHD_PHF20L1"/>
    <property type="match status" value="1"/>
</dbReference>
<dbReference type="CTD" id="108695453"/>
<dbReference type="Pfam" id="PF18104">
    <property type="entry name" value="Tudor_2"/>
    <property type="match status" value="1"/>
</dbReference>
<reference evidence="12" key="1">
    <citation type="submission" date="2025-08" db="UniProtKB">
        <authorList>
            <consortium name="RefSeq"/>
        </authorList>
    </citation>
    <scope>IDENTIFICATION</scope>
    <source>
        <strain evidence="12">J_2021</strain>
        <tissue evidence="12">Erythrocytes</tissue>
    </source>
</reference>
<comment type="subcellular location">
    <subcellularLocation>
        <location evidence="1">Nucleus</location>
    </subcellularLocation>
</comment>
<dbReference type="FunFam" id="2.30.30.140:FF:000049">
    <property type="entry name" value="PHD finger protein 20 (Predicted)"/>
    <property type="match status" value="1"/>
</dbReference>
<dbReference type="Proteomes" id="UP000186698">
    <property type="component" value="Chromosome 6S"/>
</dbReference>
<dbReference type="Pfam" id="PF20826">
    <property type="entry name" value="PHD_5"/>
    <property type="match status" value="1"/>
</dbReference>
<dbReference type="SUPFAM" id="SSF57903">
    <property type="entry name" value="FYVE/PHD zinc finger"/>
    <property type="match status" value="1"/>
</dbReference>
<evidence type="ECO:0000256" key="8">
    <source>
        <dbReference type="SAM" id="MobiDB-lite"/>
    </source>
</evidence>
<dbReference type="PANTHER" id="PTHR15856">
    <property type="entry name" value="PHD FINGER PROTEIN 20-RELATED"/>
    <property type="match status" value="1"/>
</dbReference>
<keyword evidence="7" id="KW-0539">Nucleus</keyword>
<keyword evidence="3" id="KW-0479">Metal-binding</keyword>
<feature type="compositionally biased region" description="Polar residues" evidence="8">
    <location>
        <begin position="160"/>
        <end position="171"/>
    </location>
</feature>
<evidence type="ECO:0000259" key="10">
    <source>
        <dbReference type="SMART" id="SM00743"/>
    </source>
</evidence>
<dbReference type="GeneID" id="108695453"/>
<dbReference type="InterPro" id="IPR011011">
    <property type="entry name" value="Znf_FYVE_PHD"/>
</dbReference>
<evidence type="ECO:0000256" key="6">
    <source>
        <dbReference type="ARBA" id="ARBA00022833"/>
    </source>
</evidence>
<dbReference type="CDD" id="cd20454">
    <property type="entry name" value="Tudor_PHF20L1"/>
    <property type="match status" value="1"/>
</dbReference>
<dbReference type="GO" id="GO:0008270">
    <property type="term" value="F:zinc ion binding"/>
    <property type="evidence" value="ECO:0007669"/>
    <property type="project" value="UniProtKB-KW"/>
</dbReference>
<dbReference type="CDD" id="cd20104">
    <property type="entry name" value="MBT_PHF20L1-like"/>
    <property type="match status" value="1"/>
</dbReference>
<feature type="compositionally biased region" description="Low complexity" evidence="8">
    <location>
        <begin position="450"/>
        <end position="469"/>
    </location>
</feature>
<organism evidence="11 12">
    <name type="scientific">Xenopus laevis</name>
    <name type="common">African clawed frog</name>
    <dbReference type="NCBI Taxonomy" id="8355"/>
    <lineage>
        <taxon>Eukaryota</taxon>
        <taxon>Metazoa</taxon>
        <taxon>Chordata</taxon>
        <taxon>Craniata</taxon>
        <taxon>Vertebrata</taxon>
        <taxon>Euteleostomi</taxon>
        <taxon>Amphibia</taxon>
        <taxon>Batrachia</taxon>
        <taxon>Anura</taxon>
        <taxon>Pipoidea</taxon>
        <taxon>Pipidae</taxon>
        <taxon>Xenopodinae</taxon>
        <taxon>Xenopus</taxon>
        <taxon>Xenopus</taxon>
    </lineage>
</organism>
<feature type="compositionally biased region" description="Basic and acidic residues" evidence="8">
    <location>
        <begin position="282"/>
        <end position="292"/>
    </location>
</feature>
<dbReference type="SMART" id="SM00743">
    <property type="entry name" value="Agenet"/>
    <property type="match status" value="2"/>
</dbReference>
<dbReference type="InterPro" id="IPR019786">
    <property type="entry name" value="Zinc_finger_PHD-type_CS"/>
</dbReference>
<evidence type="ECO:0000256" key="4">
    <source>
        <dbReference type="ARBA" id="ARBA00022737"/>
    </source>
</evidence>
<feature type="compositionally biased region" description="Low complexity" evidence="8">
    <location>
        <begin position="401"/>
        <end position="412"/>
    </location>
</feature>